<dbReference type="EMBL" id="RCMV01001817">
    <property type="protein sequence ID" value="KAG3206555.1"/>
    <property type="molecule type" value="Genomic_DNA"/>
</dbReference>
<evidence type="ECO:0000313" key="4">
    <source>
        <dbReference type="EMBL" id="KAG2960950.1"/>
    </source>
</evidence>
<gene>
    <name evidence="1" type="ORF">PC113_g22233</name>
    <name evidence="2" type="ORF">PC115_g22743</name>
    <name evidence="3" type="ORF">PC117_g25392</name>
    <name evidence="4" type="ORF">PC118_g22230</name>
    <name evidence="5" type="ORF">PC129_g21722</name>
</gene>
<dbReference type="AlphaFoldDB" id="A0A8T1JKL7"/>
<reference evidence="5" key="1">
    <citation type="submission" date="2018-05" db="EMBL/GenBank/DDBJ databases">
        <title>Effector identification in a new, highly contiguous assembly of the strawberry crown rot pathogen Phytophthora cactorum.</title>
        <authorList>
            <person name="Armitage A.D."/>
            <person name="Nellist C.F."/>
            <person name="Bates H."/>
            <person name="Vickerstaff R.J."/>
            <person name="Harrison R.J."/>
        </authorList>
    </citation>
    <scope>NUCLEOTIDE SEQUENCE</scope>
    <source>
        <strain evidence="1">15-7</strain>
        <strain evidence="2">4032</strain>
        <strain evidence="3">4040</strain>
        <strain evidence="4">P415</strain>
        <strain evidence="5">P421</strain>
    </source>
</reference>
<dbReference type="Proteomes" id="UP000760860">
    <property type="component" value="Unassembled WGS sequence"/>
</dbReference>
<protein>
    <recommendedName>
        <fullName evidence="7">Myb-like domain-containing protein</fullName>
    </recommendedName>
</protein>
<dbReference type="Proteomes" id="UP000697107">
    <property type="component" value="Unassembled WGS sequence"/>
</dbReference>
<sequence length="208" mass="24087">MAEPTERKNFSEAEDVILLKQTIADEPYKQEHGKVMEQWEKLADALVASPDFSRKNITAKTAQNRVNAFIAYANKKNTAAKRLSGVTESHSEKDQLLDEQILHMDECKAEKMAKKKLKNEQTIASENADETIRRIAVERLKRCREEADGVANDSPSRNNKFAKLAEILKTQKEQELAIRREQWEQERQDRLDLENRFILLLEHLANKK</sequence>
<evidence type="ECO:0000313" key="3">
    <source>
        <dbReference type="EMBL" id="KAG2886384.1"/>
    </source>
</evidence>
<dbReference type="PANTHER" id="PTHR37558">
    <property type="entry name" value="HTH CENPB-TYPE DOMAIN-CONTAINING PROTEIN"/>
    <property type="match status" value="1"/>
</dbReference>
<evidence type="ECO:0000313" key="2">
    <source>
        <dbReference type="EMBL" id="KAG2879647.1"/>
    </source>
</evidence>
<evidence type="ECO:0000313" key="5">
    <source>
        <dbReference type="EMBL" id="KAG3206555.1"/>
    </source>
</evidence>
<dbReference type="Proteomes" id="UP000736787">
    <property type="component" value="Unassembled WGS sequence"/>
</dbReference>
<dbReference type="PANTHER" id="PTHR37558:SF1">
    <property type="entry name" value="HTH CENPB-TYPE DOMAIN-CONTAINING PROTEIN"/>
    <property type="match status" value="1"/>
</dbReference>
<dbReference type="Proteomes" id="UP000735874">
    <property type="component" value="Unassembled WGS sequence"/>
</dbReference>
<organism evidence="5 6">
    <name type="scientific">Phytophthora cactorum</name>
    <dbReference type="NCBI Taxonomy" id="29920"/>
    <lineage>
        <taxon>Eukaryota</taxon>
        <taxon>Sar</taxon>
        <taxon>Stramenopiles</taxon>
        <taxon>Oomycota</taxon>
        <taxon>Peronosporomycetes</taxon>
        <taxon>Peronosporales</taxon>
        <taxon>Peronosporaceae</taxon>
        <taxon>Phytophthora</taxon>
    </lineage>
</organism>
<dbReference type="EMBL" id="RCMG01001630">
    <property type="protein sequence ID" value="KAG2823104.1"/>
    <property type="molecule type" value="Genomic_DNA"/>
</dbReference>
<dbReference type="EMBL" id="RCML01001687">
    <property type="protein sequence ID" value="KAG2960950.1"/>
    <property type="molecule type" value="Genomic_DNA"/>
</dbReference>
<evidence type="ECO:0000313" key="1">
    <source>
        <dbReference type="EMBL" id="KAG2823104.1"/>
    </source>
</evidence>
<dbReference type="VEuPathDB" id="FungiDB:PC110_g1124"/>
<evidence type="ECO:0000313" key="6">
    <source>
        <dbReference type="Proteomes" id="UP000760860"/>
    </source>
</evidence>
<dbReference type="Proteomes" id="UP000774804">
    <property type="component" value="Unassembled WGS sequence"/>
</dbReference>
<accession>A0A8T1JKL7</accession>
<evidence type="ECO:0008006" key="7">
    <source>
        <dbReference type="Google" id="ProtNLM"/>
    </source>
</evidence>
<dbReference type="EMBL" id="RCMK01001954">
    <property type="protein sequence ID" value="KAG2886384.1"/>
    <property type="molecule type" value="Genomic_DNA"/>
</dbReference>
<comment type="caution">
    <text evidence="5">The sequence shown here is derived from an EMBL/GenBank/DDBJ whole genome shotgun (WGS) entry which is preliminary data.</text>
</comment>
<name>A0A8T1JKL7_9STRA</name>
<proteinExistence type="predicted"/>
<dbReference type="EMBL" id="RCMI01001976">
    <property type="protein sequence ID" value="KAG2879647.1"/>
    <property type="molecule type" value="Genomic_DNA"/>
</dbReference>